<dbReference type="Pfam" id="PF00179">
    <property type="entry name" value="UQ_con"/>
    <property type="match status" value="1"/>
</dbReference>
<dbReference type="InterPro" id="IPR000608">
    <property type="entry name" value="UBC"/>
</dbReference>
<keyword evidence="8" id="KW-1185">Reference proteome</keyword>
<evidence type="ECO:0000256" key="1">
    <source>
        <dbReference type="ARBA" id="ARBA00022679"/>
    </source>
</evidence>
<dbReference type="STRING" id="988480.A0A075ARC8"/>
<reference evidence="7" key="3">
    <citation type="submission" date="2018-08" db="EMBL/GenBank/DDBJ databases">
        <title>Leveraging single-cell genomics to expand the Fungal Tree of Life.</title>
        <authorList>
            <consortium name="DOE Joint Genome Institute"/>
            <person name="Ahrendt S.R."/>
            <person name="Quandt C.A."/>
            <person name="Ciobanu D."/>
            <person name="Clum A."/>
            <person name="Salamov A."/>
            <person name="Andreopoulos B."/>
            <person name="Cheng J.-F."/>
            <person name="Woyke T."/>
            <person name="Pelin A."/>
            <person name="Henrissat B."/>
            <person name="Reynolds N."/>
            <person name="Benny G.L."/>
            <person name="Smith M.E."/>
            <person name="James T.Y."/>
            <person name="Grigoriev I.V."/>
        </authorList>
    </citation>
    <scope>NUCLEOTIDE SEQUENCE</scope>
    <source>
        <strain evidence="7">CSF55</strain>
    </source>
</reference>
<keyword evidence="2 4" id="KW-0833">Ubl conjugation pathway</keyword>
<evidence type="ECO:0000313" key="8">
    <source>
        <dbReference type="Proteomes" id="UP000030755"/>
    </source>
</evidence>
<organism evidence="6 8">
    <name type="scientific">Rozella allomycis (strain CSF55)</name>
    <dbReference type="NCBI Taxonomy" id="988480"/>
    <lineage>
        <taxon>Eukaryota</taxon>
        <taxon>Fungi</taxon>
        <taxon>Fungi incertae sedis</taxon>
        <taxon>Cryptomycota</taxon>
        <taxon>Cryptomycota incertae sedis</taxon>
        <taxon>Rozella</taxon>
    </lineage>
</organism>
<comment type="similarity">
    <text evidence="4">Belongs to the ubiquitin-conjugating enzyme family.</text>
</comment>
<dbReference type="GO" id="GO:0016874">
    <property type="term" value="F:ligase activity"/>
    <property type="evidence" value="ECO:0007669"/>
    <property type="project" value="UniProtKB-KW"/>
</dbReference>
<dbReference type="InterPro" id="IPR023313">
    <property type="entry name" value="UBQ-conjugating_AS"/>
</dbReference>
<dbReference type="GO" id="GO:0006511">
    <property type="term" value="P:ubiquitin-dependent protein catabolic process"/>
    <property type="evidence" value="ECO:0007669"/>
    <property type="project" value="EnsemblFungi"/>
</dbReference>
<evidence type="ECO:0000313" key="9">
    <source>
        <dbReference type="Proteomes" id="UP000281549"/>
    </source>
</evidence>
<dbReference type="PANTHER" id="PTHR24067">
    <property type="entry name" value="UBIQUITIN-CONJUGATING ENZYME E2"/>
    <property type="match status" value="1"/>
</dbReference>
<reference evidence="9" key="2">
    <citation type="journal article" date="2018" name="Nat. Microbiol.">
        <title>Leveraging single-cell genomics to expand the fungal tree of life.</title>
        <authorList>
            <person name="Ahrendt S.R."/>
            <person name="Quandt C.A."/>
            <person name="Ciobanu D."/>
            <person name="Clum A."/>
            <person name="Salamov A."/>
            <person name="Andreopoulos B."/>
            <person name="Cheng J.F."/>
            <person name="Woyke T."/>
            <person name="Pelin A."/>
            <person name="Henrissat B."/>
            <person name="Reynolds N.K."/>
            <person name="Benny G.L."/>
            <person name="Smith M.E."/>
            <person name="James T.Y."/>
            <person name="Grigoriev I.V."/>
        </authorList>
    </citation>
    <scope>NUCLEOTIDE SEQUENCE [LARGE SCALE GENOMIC DNA]</scope>
    <source>
        <strain evidence="9">CSF55</strain>
    </source>
</reference>
<evidence type="ECO:0000313" key="6">
    <source>
        <dbReference type="EMBL" id="EPZ32725.1"/>
    </source>
</evidence>
<gene>
    <name evidence="6" type="ORF">O9G_000800</name>
    <name evidence="7" type="ORF">ROZALSC1DRAFT_27934</name>
</gene>
<dbReference type="CDD" id="cd23791">
    <property type="entry name" value="UBCc_UBE2C"/>
    <property type="match status" value="1"/>
</dbReference>
<dbReference type="GO" id="GO:0005524">
    <property type="term" value="F:ATP binding"/>
    <property type="evidence" value="ECO:0007669"/>
    <property type="project" value="UniProtKB-UniRule"/>
</dbReference>
<dbReference type="SMART" id="SM00212">
    <property type="entry name" value="UBCc"/>
    <property type="match status" value="1"/>
</dbReference>
<dbReference type="OMA" id="PKDNHAV"/>
<keyword evidence="6" id="KW-0436">Ligase</keyword>
<dbReference type="PROSITE" id="PS00183">
    <property type="entry name" value="UBC_1"/>
    <property type="match status" value="1"/>
</dbReference>
<dbReference type="Proteomes" id="UP000030755">
    <property type="component" value="Unassembled WGS sequence"/>
</dbReference>
<evidence type="ECO:0000256" key="3">
    <source>
        <dbReference type="PROSITE-ProRule" id="PRU10133"/>
    </source>
</evidence>
<reference evidence="6 8" key="1">
    <citation type="journal article" date="2013" name="Curr. Biol.">
        <title>Shared signatures of parasitism and phylogenomics unite Cryptomycota and microsporidia.</title>
        <authorList>
            <person name="James T.Y."/>
            <person name="Pelin A."/>
            <person name="Bonen L."/>
            <person name="Ahrendt S."/>
            <person name="Sain D."/>
            <person name="Corradi N."/>
            <person name="Stajich J.E."/>
        </authorList>
    </citation>
    <scope>NUCLEOTIDE SEQUENCE [LARGE SCALE GENOMIC DNA]</scope>
    <source>
        <strain evidence="6 8">CSF55</strain>
        <strain evidence="6 8">CSF55</strain>
    </source>
</reference>
<dbReference type="GO" id="GO:0061631">
    <property type="term" value="F:ubiquitin conjugating enzyme activity"/>
    <property type="evidence" value="ECO:0007669"/>
    <property type="project" value="EnsemblFungi"/>
</dbReference>
<dbReference type="Proteomes" id="UP000281549">
    <property type="component" value="Unassembled WGS sequence"/>
</dbReference>
<dbReference type="PROSITE" id="PS50127">
    <property type="entry name" value="UBC_2"/>
    <property type="match status" value="1"/>
</dbReference>
<proteinExistence type="inferred from homology"/>
<dbReference type="OrthoDB" id="10253686at2759"/>
<dbReference type="EMBL" id="ML005042">
    <property type="protein sequence ID" value="RKP20593.1"/>
    <property type="molecule type" value="Genomic_DNA"/>
</dbReference>
<dbReference type="EMBL" id="KE561117">
    <property type="protein sequence ID" value="EPZ32725.1"/>
    <property type="molecule type" value="Genomic_DNA"/>
</dbReference>
<dbReference type="GO" id="GO:1902426">
    <property type="term" value="P:deactivation of mitotic spindle assembly checkpoint"/>
    <property type="evidence" value="ECO:0007669"/>
    <property type="project" value="EnsemblFungi"/>
</dbReference>
<evidence type="ECO:0000256" key="2">
    <source>
        <dbReference type="ARBA" id="ARBA00022786"/>
    </source>
</evidence>
<keyword evidence="4" id="KW-0067">ATP-binding</keyword>
<feature type="active site" description="Glycyl thioester intermediate" evidence="3">
    <location>
        <position position="111"/>
    </location>
</feature>
<name>A0A075ARC8_ROZAC</name>
<dbReference type="EC" id="6.3.2.19" evidence="6"/>
<dbReference type="HOGENOM" id="CLU_030988_9_2_1"/>
<dbReference type="InterPro" id="IPR050113">
    <property type="entry name" value="Ub_conjugating_enzyme"/>
</dbReference>
<dbReference type="SUPFAM" id="SSF54495">
    <property type="entry name" value="UBC-like"/>
    <property type="match status" value="1"/>
</dbReference>
<dbReference type="InterPro" id="IPR016135">
    <property type="entry name" value="UBQ-conjugating_enzyme/RWD"/>
</dbReference>
<feature type="domain" description="UBC core" evidence="5">
    <location>
        <begin position="26"/>
        <end position="181"/>
    </location>
</feature>
<keyword evidence="1" id="KW-0808">Transferase</keyword>
<evidence type="ECO:0000313" key="7">
    <source>
        <dbReference type="EMBL" id="RKP20593.1"/>
    </source>
</evidence>
<evidence type="ECO:0000259" key="5">
    <source>
        <dbReference type="PROSITE" id="PS50127"/>
    </source>
</evidence>
<protein>
    <submittedName>
        <fullName evidence="6 7">Ubiquitin-conjugating enzyme E2</fullName>
        <ecNumber evidence="6">6.3.2.19</ecNumber>
    </submittedName>
</protein>
<evidence type="ECO:0000256" key="4">
    <source>
        <dbReference type="RuleBase" id="RU362109"/>
    </source>
</evidence>
<dbReference type="AlphaFoldDB" id="A0A075ARC8"/>
<sequence>MDTTASAQFITKKPKLGGITSGDGQSLTKRLQTELTHLMMNGIKGVTAFPESDNMRFWKGTIIGPVGTVYESLEFKISINFPNNYPYSPPTIKFDTTCYHPNVDLASGAICLDILKDKWSAAYTVQTILLSLQSLLGEPNNDSPLNNHAAQLWSNPAGTDNKLMSQEFQKEVKKRYEELKK</sequence>
<accession>A0A075ARC8</accession>
<keyword evidence="4" id="KW-0547">Nucleotide-binding</keyword>
<dbReference type="Gene3D" id="3.10.110.10">
    <property type="entry name" value="Ubiquitin Conjugating Enzyme"/>
    <property type="match status" value="1"/>
</dbReference>